<feature type="domain" description="Aldehyde dehydrogenase" evidence="5">
    <location>
        <begin position="18"/>
        <end position="474"/>
    </location>
</feature>
<sequence length="479" mass="50629">METSILNHDQFYIGGRWITPGARARSQVRNPATEEPIGEVLLGNAGDADLAVRAARAAFEGWAATPATERAAVLLRIHEALQARSEEIARLVSREVGTPIMLSRMAQAALPIASFGVAAQLLQDFSFHHRIGHSEIVREPIGVVACITPWNYPLHQIAAKVAPALAAGCTVVVKPSEVAPLNAYLLAEVMHEAGLPAGVFNLLTGVGEEVGEALAAHPEVDMVSFTGSTRAGRRVSALASQTVKRVALELGGKSAAIVLDDADFSVAIPGVVQACYLNSGQTCSAHTRLLVSRRRYGEAAAIAAQTANALTLGDPLDESTQLGPLVSDAQRTRVRNHIRQGLEEGATLLAGGPEAPSHLPRGYFVQPTVFGNVNPGMTIAREEIFGPVLSILAVEDEDDAVRIANDSIYGLGGGVWSADSARARRVAGRLRTGQVDINGGAFNLLAPFGGYKQSGNGRELGRAGLEEFLEYKAIQLPTE</sequence>
<dbReference type="InterPro" id="IPR016162">
    <property type="entry name" value="Ald_DH_N"/>
</dbReference>
<accession>A0A1K0IZC3</accession>
<dbReference type="InterPro" id="IPR015590">
    <property type="entry name" value="Aldehyde_DH_dom"/>
</dbReference>
<dbReference type="AlphaFoldDB" id="A0A1K0IZC3"/>
<reference evidence="6" key="1">
    <citation type="submission" date="2016-09" db="EMBL/GenBank/DDBJ databases">
        <authorList>
            <person name="Capua I."/>
            <person name="De Benedictis P."/>
            <person name="Joannis T."/>
            <person name="Lombin L.H."/>
            <person name="Cattoli G."/>
        </authorList>
    </citation>
    <scope>NUCLEOTIDE SEQUENCE</scope>
    <source>
        <strain evidence="6">B9</strain>
    </source>
</reference>
<gene>
    <name evidence="6" type="primary">ald</name>
    <name evidence="6" type="ORF">CNECB9_4820045</name>
</gene>
<dbReference type="Gene3D" id="3.40.605.10">
    <property type="entry name" value="Aldehyde Dehydrogenase, Chain A, domain 1"/>
    <property type="match status" value="1"/>
</dbReference>
<keyword evidence="2 4" id="KW-0560">Oxidoreductase</keyword>
<comment type="similarity">
    <text evidence="1 4">Belongs to the aldehyde dehydrogenase family.</text>
</comment>
<dbReference type="Pfam" id="PF00171">
    <property type="entry name" value="Aldedh"/>
    <property type="match status" value="1"/>
</dbReference>
<dbReference type="GO" id="GO:0016620">
    <property type="term" value="F:oxidoreductase activity, acting on the aldehyde or oxo group of donors, NAD or NADP as acceptor"/>
    <property type="evidence" value="ECO:0007669"/>
    <property type="project" value="InterPro"/>
</dbReference>
<dbReference type="EMBL" id="FMSH01000426">
    <property type="protein sequence ID" value="SCU88358.1"/>
    <property type="molecule type" value="Genomic_DNA"/>
</dbReference>
<feature type="active site" evidence="3">
    <location>
        <position position="249"/>
    </location>
</feature>
<dbReference type="SUPFAM" id="SSF53720">
    <property type="entry name" value="ALDH-like"/>
    <property type="match status" value="1"/>
</dbReference>
<dbReference type="PANTHER" id="PTHR42804:SF1">
    <property type="entry name" value="ALDEHYDE DEHYDROGENASE-RELATED"/>
    <property type="match status" value="1"/>
</dbReference>
<dbReference type="Gene3D" id="3.40.309.10">
    <property type="entry name" value="Aldehyde Dehydrogenase, Chain A, domain 2"/>
    <property type="match status" value="1"/>
</dbReference>
<dbReference type="PROSITE" id="PS00687">
    <property type="entry name" value="ALDEHYDE_DEHYDR_GLU"/>
    <property type="match status" value="1"/>
</dbReference>
<dbReference type="FunFam" id="3.40.309.10:FF:000012">
    <property type="entry name" value="Betaine aldehyde dehydrogenase"/>
    <property type="match status" value="1"/>
</dbReference>
<dbReference type="FunFam" id="3.40.605.10:FF:000026">
    <property type="entry name" value="Aldehyde dehydrogenase, putative"/>
    <property type="match status" value="1"/>
</dbReference>
<dbReference type="InterPro" id="IPR016163">
    <property type="entry name" value="Ald_DH_C"/>
</dbReference>
<evidence type="ECO:0000256" key="4">
    <source>
        <dbReference type="RuleBase" id="RU003345"/>
    </source>
</evidence>
<protein>
    <submittedName>
        <fullName evidence="6">3-succinoylsemialdehyde-pyridine dehydrogenase</fullName>
        <ecNumber evidence="6">1.2.1.83</ecNumber>
    </submittedName>
</protein>
<dbReference type="InterPro" id="IPR029510">
    <property type="entry name" value="Ald_DH_CS_GLU"/>
</dbReference>
<organism evidence="6">
    <name type="scientific">Cupriavidus necator</name>
    <name type="common">Alcaligenes eutrophus</name>
    <name type="synonym">Ralstonia eutropha</name>
    <dbReference type="NCBI Taxonomy" id="106590"/>
    <lineage>
        <taxon>Bacteria</taxon>
        <taxon>Pseudomonadati</taxon>
        <taxon>Pseudomonadota</taxon>
        <taxon>Betaproteobacteria</taxon>
        <taxon>Burkholderiales</taxon>
        <taxon>Burkholderiaceae</taxon>
        <taxon>Cupriavidus</taxon>
    </lineage>
</organism>
<evidence type="ECO:0000313" key="6">
    <source>
        <dbReference type="EMBL" id="SCU88358.1"/>
    </source>
</evidence>
<dbReference type="CDD" id="cd07138">
    <property type="entry name" value="ALDH_CddD_SSP0762"/>
    <property type="match status" value="1"/>
</dbReference>
<dbReference type="InterPro" id="IPR016161">
    <property type="entry name" value="Ald_DH/histidinol_DH"/>
</dbReference>
<dbReference type="FunFam" id="3.40.605.10:FF:000007">
    <property type="entry name" value="NAD/NADP-dependent betaine aldehyde dehydrogenase"/>
    <property type="match status" value="1"/>
</dbReference>
<evidence type="ECO:0000256" key="1">
    <source>
        <dbReference type="ARBA" id="ARBA00009986"/>
    </source>
</evidence>
<evidence type="ECO:0000256" key="2">
    <source>
        <dbReference type="ARBA" id="ARBA00023002"/>
    </source>
</evidence>
<evidence type="ECO:0000256" key="3">
    <source>
        <dbReference type="PROSITE-ProRule" id="PRU10007"/>
    </source>
</evidence>
<dbReference type="EC" id="1.2.1.83" evidence="6"/>
<proteinExistence type="inferred from homology"/>
<dbReference type="PANTHER" id="PTHR42804">
    <property type="entry name" value="ALDEHYDE DEHYDROGENASE"/>
    <property type="match status" value="1"/>
</dbReference>
<name>A0A1K0IZC3_CUPNE</name>
<evidence type="ECO:0000259" key="5">
    <source>
        <dbReference type="Pfam" id="PF00171"/>
    </source>
</evidence>